<feature type="region of interest" description="Disordered" evidence="1">
    <location>
        <begin position="1"/>
        <end position="21"/>
    </location>
</feature>
<dbReference type="HOGENOM" id="CLU_1333036_0_0_1"/>
<name>G0PDY5_CAEBE</name>
<protein>
    <recommendedName>
        <fullName evidence="4">Oxidative stress-responsive serine-rich protein 1</fullName>
    </recommendedName>
</protein>
<dbReference type="Proteomes" id="UP000008068">
    <property type="component" value="Unassembled WGS sequence"/>
</dbReference>
<feature type="compositionally biased region" description="Low complexity" evidence="1">
    <location>
        <begin position="10"/>
        <end position="21"/>
    </location>
</feature>
<reference evidence="3" key="1">
    <citation type="submission" date="2011-07" db="EMBL/GenBank/DDBJ databases">
        <authorList>
            <consortium name="Caenorhabditis brenneri Sequencing and Analysis Consortium"/>
            <person name="Wilson R.K."/>
        </authorList>
    </citation>
    <scope>NUCLEOTIDE SEQUENCE [LARGE SCALE GENOMIC DNA]</scope>
    <source>
        <strain evidence="3">PB2801</strain>
    </source>
</reference>
<dbReference type="AlphaFoldDB" id="G0PDY5"/>
<keyword evidence="3" id="KW-1185">Reference proteome</keyword>
<feature type="compositionally biased region" description="Polar residues" evidence="1">
    <location>
        <begin position="69"/>
        <end position="83"/>
    </location>
</feature>
<dbReference type="FunCoup" id="G0PDY5">
    <property type="interactions" value="367"/>
</dbReference>
<sequence>MAEKEPPPVTTSSSIPSTSTCSPITVTCDSEFDIATCSSSTSLSSSISSFLTLDFDKLSLDPDLREGRYNQNHSPPGPQSPTRITVSKALVLNFLSLNFQQNMPPTAENAQFYRTPAHKNGRFLPYDVPFKLRRRRKATKNSATSKPTDIEVLLKIKLKGDVEPLRMCIFDKENVLPKPCSVQANRPPSPINEAEEVDELSEYFTHFVRVELKMSSLAESMYV</sequence>
<dbReference type="EMBL" id="GL380297">
    <property type="protein sequence ID" value="EGT52595.1"/>
    <property type="molecule type" value="Genomic_DNA"/>
</dbReference>
<feature type="region of interest" description="Disordered" evidence="1">
    <location>
        <begin position="64"/>
        <end position="83"/>
    </location>
</feature>
<dbReference type="OMA" id="LRMCIFD"/>
<evidence type="ECO:0000313" key="3">
    <source>
        <dbReference type="Proteomes" id="UP000008068"/>
    </source>
</evidence>
<dbReference type="eggNOG" id="ENOG502SZ1U">
    <property type="taxonomic scope" value="Eukaryota"/>
</dbReference>
<organism evidence="3">
    <name type="scientific">Caenorhabditis brenneri</name>
    <name type="common">Nematode worm</name>
    <dbReference type="NCBI Taxonomy" id="135651"/>
    <lineage>
        <taxon>Eukaryota</taxon>
        <taxon>Metazoa</taxon>
        <taxon>Ecdysozoa</taxon>
        <taxon>Nematoda</taxon>
        <taxon>Chromadorea</taxon>
        <taxon>Rhabditida</taxon>
        <taxon>Rhabditina</taxon>
        <taxon>Rhabditomorpha</taxon>
        <taxon>Rhabditoidea</taxon>
        <taxon>Rhabditidae</taxon>
        <taxon>Peloderinae</taxon>
        <taxon>Caenorhabditis</taxon>
    </lineage>
</organism>
<evidence type="ECO:0000313" key="2">
    <source>
        <dbReference type="EMBL" id="EGT52595.1"/>
    </source>
</evidence>
<dbReference type="InParanoid" id="G0PDY5"/>
<accession>G0PDY5</accession>
<dbReference type="OrthoDB" id="5802147at2759"/>
<proteinExistence type="predicted"/>
<gene>
    <name evidence="2" type="ORF">CAEBREN_26330</name>
</gene>
<evidence type="ECO:0008006" key="4">
    <source>
        <dbReference type="Google" id="ProtNLM"/>
    </source>
</evidence>
<evidence type="ECO:0000256" key="1">
    <source>
        <dbReference type="SAM" id="MobiDB-lite"/>
    </source>
</evidence>